<dbReference type="AlphaFoldDB" id="A0AAN9HWB3"/>
<evidence type="ECO:0000313" key="2">
    <source>
        <dbReference type="EMBL" id="KAK7256059.1"/>
    </source>
</evidence>
<evidence type="ECO:0000313" key="3">
    <source>
        <dbReference type="Proteomes" id="UP001372338"/>
    </source>
</evidence>
<dbReference type="InterPro" id="IPR050905">
    <property type="entry name" value="Plant_NBS-LRR"/>
</dbReference>
<comment type="caution">
    <text evidence="2">The sequence shown here is derived from an EMBL/GenBank/DDBJ whole genome shotgun (WGS) entry which is preliminary data.</text>
</comment>
<dbReference type="Proteomes" id="UP001372338">
    <property type="component" value="Unassembled WGS sequence"/>
</dbReference>
<sequence>MDSPNRTQEEYRMALDRCEEKEITKLIGDNYEFGLRKCSSWSNAKDYDISGSRRSILENIIEALTDPYIFMIGVWGKDDNNVTSLMHRVIRRGWRDNLFGMIVMVSIGENPILRRIQDEIAHEIGFSFQGQEREDRRTGCRGFNFIQFNSKKAVIENAQQLSDKIRTTLKILIILRDLRSRLDLEKLGIPFA</sequence>
<gene>
    <name evidence="2" type="ORF">RIF29_29492</name>
</gene>
<keyword evidence="3" id="KW-1185">Reference proteome</keyword>
<keyword evidence="1" id="KW-0611">Plant defense</keyword>
<name>A0AAN9HWB3_CROPI</name>
<proteinExistence type="predicted"/>
<organism evidence="2 3">
    <name type="scientific">Crotalaria pallida</name>
    <name type="common">Smooth rattlebox</name>
    <name type="synonym">Crotalaria striata</name>
    <dbReference type="NCBI Taxonomy" id="3830"/>
    <lineage>
        <taxon>Eukaryota</taxon>
        <taxon>Viridiplantae</taxon>
        <taxon>Streptophyta</taxon>
        <taxon>Embryophyta</taxon>
        <taxon>Tracheophyta</taxon>
        <taxon>Spermatophyta</taxon>
        <taxon>Magnoliopsida</taxon>
        <taxon>eudicotyledons</taxon>
        <taxon>Gunneridae</taxon>
        <taxon>Pentapetalae</taxon>
        <taxon>rosids</taxon>
        <taxon>fabids</taxon>
        <taxon>Fabales</taxon>
        <taxon>Fabaceae</taxon>
        <taxon>Papilionoideae</taxon>
        <taxon>50 kb inversion clade</taxon>
        <taxon>genistoids sensu lato</taxon>
        <taxon>core genistoids</taxon>
        <taxon>Crotalarieae</taxon>
        <taxon>Crotalaria</taxon>
    </lineage>
</organism>
<dbReference type="PANTHER" id="PTHR33463">
    <property type="entry name" value="NB-ARC DOMAIN-CONTAINING PROTEIN-RELATED"/>
    <property type="match status" value="1"/>
</dbReference>
<accession>A0AAN9HWB3</accession>
<evidence type="ECO:0000256" key="1">
    <source>
        <dbReference type="ARBA" id="ARBA00022821"/>
    </source>
</evidence>
<protein>
    <submittedName>
        <fullName evidence="2">Uncharacterized protein</fullName>
    </submittedName>
</protein>
<dbReference type="EMBL" id="JAYWIO010000006">
    <property type="protein sequence ID" value="KAK7256059.1"/>
    <property type="molecule type" value="Genomic_DNA"/>
</dbReference>
<dbReference type="PANTHER" id="PTHR33463:SF209">
    <property type="entry name" value="DISEASE RESISTANCE PROTEIN RPS2-LIKE"/>
    <property type="match status" value="1"/>
</dbReference>
<reference evidence="2 3" key="1">
    <citation type="submission" date="2024-01" db="EMBL/GenBank/DDBJ databases">
        <title>The genomes of 5 underutilized Papilionoideae crops provide insights into root nodulation and disease resistanc.</title>
        <authorList>
            <person name="Yuan L."/>
        </authorList>
    </citation>
    <scope>NUCLEOTIDE SEQUENCE [LARGE SCALE GENOMIC DNA]</scope>
    <source>
        <strain evidence="2">ZHUSHIDOU_FW_LH</strain>
        <tissue evidence="2">Leaf</tissue>
    </source>
</reference>